<gene>
    <name evidence="1" type="ORF">RAY_32</name>
</gene>
<evidence type="ECO:0000313" key="1">
    <source>
        <dbReference type="EMBL" id="ANH51813.2"/>
    </source>
</evidence>
<evidence type="ECO:0000313" key="2">
    <source>
        <dbReference type="Proteomes" id="UP000222079"/>
    </source>
</evidence>
<protein>
    <recommendedName>
        <fullName evidence="3">RHD domain-containing protein</fullName>
    </recommendedName>
</protein>
<sequence>MVRADTTIATKGKVVRLSVTGYGVMSMDGVMVDDPKQRVNMRTAHPSQSCYPLPGEKKWYEVKRVEQTANGWCYPVVGLFKYPGDATNFIQSLIQKYKLDQEKPHE</sequence>
<organism evidence="1 2">
    <name type="scientific">Erwinia phage vB_EamM_RAY</name>
    <dbReference type="NCBI Taxonomy" id="1815987"/>
    <lineage>
        <taxon>Viruses</taxon>
        <taxon>Duplodnaviria</taxon>
        <taxon>Heunggongvirae</taxon>
        <taxon>Uroviricota</taxon>
        <taxon>Caudoviricetes</taxon>
        <taxon>Chimalliviridae</taxon>
        <taxon>Agricanvirus</taxon>
        <taxon>Agricanvirus ray</taxon>
    </lineage>
</organism>
<dbReference type="EMBL" id="KU886224">
    <property type="protein sequence ID" value="ANH51813.2"/>
    <property type="molecule type" value="Genomic_DNA"/>
</dbReference>
<accession>A0A173GE19</accession>
<reference evidence="1 2" key="1">
    <citation type="submission" date="2016-03" db="EMBL/GenBank/DDBJ databases">
        <authorList>
            <person name="Sharma R."/>
            <person name="Esplin I.N.D."/>
            <person name="Berg J.A."/>
            <person name="Jensen G.L."/>
            <person name="Keele B.R."/>
            <person name="Ward M.E.H."/>
            <person name="Breakwell D.P."/>
            <person name="Hope S."/>
            <person name="Grose J.H."/>
        </authorList>
    </citation>
    <scope>NUCLEOTIDE SEQUENCE [LARGE SCALE GENOMIC DNA]</scope>
</reference>
<keyword evidence="2" id="KW-1185">Reference proteome</keyword>
<name>A0A173GE19_9CAUD</name>
<dbReference type="Proteomes" id="UP000222079">
    <property type="component" value="Segment"/>
</dbReference>
<proteinExistence type="predicted"/>
<evidence type="ECO:0008006" key="3">
    <source>
        <dbReference type="Google" id="ProtNLM"/>
    </source>
</evidence>